<gene>
    <name evidence="8" type="ORF">C7378_3120</name>
</gene>
<dbReference type="InterPro" id="IPR008168">
    <property type="entry name" value="Cyt_C_IC"/>
</dbReference>
<evidence type="ECO:0000313" key="9">
    <source>
        <dbReference type="Proteomes" id="UP000295210"/>
    </source>
</evidence>
<evidence type="ECO:0000259" key="7">
    <source>
        <dbReference type="PROSITE" id="PS51007"/>
    </source>
</evidence>
<dbReference type="InterPro" id="IPR009056">
    <property type="entry name" value="Cyt_c-like_dom"/>
</dbReference>
<accession>A0A4R1L1J4</accession>
<dbReference type="InterPro" id="IPR051811">
    <property type="entry name" value="Cytochrome_c550/c551-like"/>
</dbReference>
<evidence type="ECO:0000256" key="2">
    <source>
        <dbReference type="ARBA" id="ARBA00022617"/>
    </source>
</evidence>
<keyword evidence="2 6" id="KW-0349">Heme</keyword>
<dbReference type="GO" id="GO:0020037">
    <property type="term" value="F:heme binding"/>
    <property type="evidence" value="ECO:0007669"/>
    <property type="project" value="InterPro"/>
</dbReference>
<evidence type="ECO:0000256" key="5">
    <source>
        <dbReference type="ARBA" id="ARBA00023004"/>
    </source>
</evidence>
<dbReference type="AlphaFoldDB" id="A0A4R1L1J4"/>
<dbReference type="PRINTS" id="PR00605">
    <property type="entry name" value="CYTCHROMECIC"/>
</dbReference>
<keyword evidence="3 6" id="KW-0479">Metal-binding</keyword>
<dbReference type="GO" id="GO:0009055">
    <property type="term" value="F:electron transfer activity"/>
    <property type="evidence" value="ECO:0007669"/>
    <property type="project" value="InterPro"/>
</dbReference>
<protein>
    <submittedName>
        <fullName evidence="8">Mono/diheme cytochrome c family protein</fullName>
    </submittedName>
</protein>
<evidence type="ECO:0000256" key="6">
    <source>
        <dbReference type="PROSITE-ProRule" id="PRU00433"/>
    </source>
</evidence>
<keyword evidence="4" id="KW-0249">Electron transport</keyword>
<proteinExistence type="predicted"/>
<feature type="domain" description="Cytochrome c" evidence="7">
    <location>
        <begin position="54"/>
        <end position="137"/>
    </location>
</feature>
<keyword evidence="5 6" id="KW-0408">Iron</keyword>
<dbReference type="GO" id="GO:0005506">
    <property type="term" value="F:iron ion binding"/>
    <property type="evidence" value="ECO:0007669"/>
    <property type="project" value="InterPro"/>
</dbReference>
<keyword evidence="9" id="KW-1185">Reference proteome</keyword>
<evidence type="ECO:0000256" key="1">
    <source>
        <dbReference type="ARBA" id="ARBA00022448"/>
    </source>
</evidence>
<dbReference type="Gene3D" id="1.10.760.10">
    <property type="entry name" value="Cytochrome c-like domain"/>
    <property type="match status" value="1"/>
</dbReference>
<dbReference type="PROSITE" id="PS51007">
    <property type="entry name" value="CYTC"/>
    <property type="match status" value="1"/>
</dbReference>
<dbReference type="Pfam" id="PF13442">
    <property type="entry name" value="Cytochrome_CBB3"/>
    <property type="match status" value="1"/>
</dbReference>
<dbReference type="PANTHER" id="PTHR37823">
    <property type="entry name" value="CYTOCHROME C-553-LIKE"/>
    <property type="match status" value="1"/>
</dbReference>
<dbReference type="EMBL" id="SMGK01000006">
    <property type="protein sequence ID" value="TCK70733.1"/>
    <property type="molecule type" value="Genomic_DNA"/>
</dbReference>
<dbReference type="PANTHER" id="PTHR37823:SF1">
    <property type="entry name" value="CYTOCHROME C-553-LIKE"/>
    <property type="match status" value="1"/>
</dbReference>
<sequence length="137" mass="14596">MLTNKPMRPVACGLSDLNVRGSSSKAAWLGAALLLFTGCGPSLPPSKPLSQLTPAEAQGHQIFVSKCVRCHSATGVNGLHGPGLFGLYRQKYLPSGAPANDERVTATILHGRTMMPAFGNELDEQQLQDLLAYLHTL</sequence>
<reference evidence="8 9" key="1">
    <citation type="submission" date="2019-03" db="EMBL/GenBank/DDBJ databases">
        <title>Genomic Encyclopedia of Type Strains, Phase IV (KMG-IV): sequencing the most valuable type-strain genomes for metagenomic binning, comparative biology and taxonomic classification.</title>
        <authorList>
            <person name="Goeker M."/>
        </authorList>
    </citation>
    <scope>NUCLEOTIDE SEQUENCE [LARGE SCALE GENOMIC DNA]</scope>
    <source>
        <strain evidence="8 9">DSM 103428</strain>
    </source>
</reference>
<dbReference type="SUPFAM" id="SSF46626">
    <property type="entry name" value="Cytochrome c"/>
    <property type="match status" value="1"/>
</dbReference>
<dbReference type="Proteomes" id="UP000295210">
    <property type="component" value="Unassembled WGS sequence"/>
</dbReference>
<name>A0A4R1L1J4_9BACT</name>
<comment type="caution">
    <text evidence="8">The sequence shown here is derived from an EMBL/GenBank/DDBJ whole genome shotgun (WGS) entry which is preliminary data.</text>
</comment>
<dbReference type="InterPro" id="IPR036909">
    <property type="entry name" value="Cyt_c-like_dom_sf"/>
</dbReference>
<evidence type="ECO:0000256" key="3">
    <source>
        <dbReference type="ARBA" id="ARBA00022723"/>
    </source>
</evidence>
<evidence type="ECO:0000256" key="4">
    <source>
        <dbReference type="ARBA" id="ARBA00022982"/>
    </source>
</evidence>
<evidence type="ECO:0000313" key="8">
    <source>
        <dbReference type="EMBL" id="TCK70733.1"/>
    </source>
</evidence>
<organism evidence="8 9">
    <name type="scientific">Acidipila rosea</name>
    <dbReference type="NCBI Taxonomy" id="768535"/>
    <lineage>
        <taxon>Bacteria</taxon>
        <taxon>Pseudomonadati</taxon>
        <taxon>Acidobacteriota</taxon>
        <taxon>Terriglobia</taxon>
        <taxon>Terriglobales</taxon>
        <taxon>Acidobacteriaceae</taxon>
        <taxon>Acidipila</taxon>
    </lineage>
</organism>
<keyword evidence="1" id="KW-0813">Transport</keyword>